<dbReference type="OrthoDB" id="318713at2759"/>
<dbReference type="PANTHER" id="PTHR39767:SF2">
    <property type="entry name" value="CHROMOSOME UNDETERMINED SCAFFOLD_1, WHOLE GENOME SHOTGUN SEQUENCE"/>
    <property type="match status" value="1"/>
</dbReference>
<accession>A0A8S1QRK4</accession>
<name>A0A8S1QRK4_9CILI</name>
<organism evidence="2 3">
    <name type="scientific">Paramecium sonneborni</name>
    <dbReference type="NCBI Taxonomy" id="65129"/>
    <lineage>
        <taxon>Eukaryota</taxon>
        <taxon>Sar</taxon>
        <taxon>Alveolata</taxon>
        <taxon>Ciliophora</taxon>
        <taxon>Intramacronucleata</taxon>
        <taxon>Oligohymenophorea</taxon>
        <taxon>Peniculida</taxon>
        <taxon>Parameciidae</taxon>
        <taxon>Paramecium</taxon>
    </lineage>
</organism>
<comment type="caution">
    <text evidence="2">The sequence shown here is derived from an EMBL/GenBank/DDBJ whole genome shotgun (WGS) entry which is preliminary data.</text>
</comment>
<dbReference type="AlphaFoldDB" id="A0A8S1QRK4"/>
<proteinExistence type="predicted"/>
<feature type="chain" id="PRO_5035945841" evidence="1">
    <location>
        <begin position="20"/>
        <end position="243"/>
    </location>
</feature>
<gene>
    <name evidence="2" type="ORF">PSON_ATCC_30995.1.T1140007</name>
</gene>
<dbReference type="Proteomes" id="UP000692954">
    <property type="component" value="Unassembled WGS sequence"/>
</dbReference>
<reference evidence="2" key="1">
    <citation type="submission" date="2021-01" db="EMBL/GenBank/DDBJ databases">
        <authorList>
            <consortium name="Genoscope - CEA"/>
            <person name="William W."/>
        </authorList>
    </citation>
    <scope>NUCLEOTIDE SEQUENCE</scope>
</reference>
<feature type="signal peptide" evidence="1">
    <location>
        <begin position="1"/>
        <end position="19"/>
    </location>
</feature>
<protein>
    <submittedName>
        <fullName evidence="2">Uncharacterized protein</fullName>
    </submittedName>
</protein>
<evidence type="ECO:0000256" key="1">
    <source>
        <dbReference type="SAM" id="SignalP"/>
    </source>
</evidence>
<keyword evidence="3" id="KW-1185">Reference proteome</keyword>
<dbReference type="EMBL" id="CAJJDN010000114">
    <property type="protein sequence ID" value="CAD8117454.1"/>
    <property type="molecule type" value="Genomic_DNA"/>
</dbReference>
<evidence type="ECO:0000313" key="3">
    <source>
        <dbReference type="Proteomes" id="UP000692954"/>
    </source>
</evidence>
<dbReference type="PANTHER" id="PTHR39767">
    <property type="entry name" value="CALCIUM/CALMODULIN-BINDING MEMBRANE PROTEIN PCM4-RELATED"/>
    <property type="match status" value="1"/>
</dbReference>
<keyword evidence="1" id="KW-0732">Signal</keyword>
<evidence type="ECO:0000313" key="2">
    <source>
        <dbReference type="EMBL" id="CAD8117454.1"/>
    </source>
</evidence>
<sequence length="243" mass="27997">MIGISLIKILFLYRAPIYQSCFDPLGSDCLNNGWSISNRIDTCAGIKYIGRFGERVPLTQTFLCPQGLQMKFSFTIGMFDSWDLQENFFVYCDNVLIDTFKYTPAHSSHLCFDSVYREDIVQKSFRFQSPLGKNSLTLKLQDDLDESINNESWGIRNVLLEVFEPCVDFFSECNYQGEFWRICAGNQTSLSKNLPLQIKSIIILKGIIVKLKDAKYFGGNMQTYTTDQPCLNDFNFPKYQKTI</sequence>